<sequence>MRSPSHRPADAASRRTQRGFGLIGAVVAAAVLSILMGTIATRMLHDMRVRQGELIGQEMARVNSAVIDFTRRYPEAIKRRAFGETPFSSPEAMKTEQDRAAARLLNETRLLTPPRTRTPYRLQLRDGALHDLFFSVSARGVGVAPPLPDHRYVVHFDVGGPLCDATRPGRCAIDSTLYIDKPVRRSENGKAIDDIKLNAALRQLGPGGGMSLPSSPQRITFAAPQNDRERPPHYDNPAESHPAGILLIDNLRRVDHLPFLRTTGGELSGSIDMAGNDVDNVRTLAVEEIVVGSSAHGEGGSAITLASGRINLGGAAIDSAGSIGAQSLSVKDTILAKGWLEGGSIKTDGTVRAAGDIASGGDLSTAGSLVLGTKKKGQRCAPDGAFSSGAGPILLQCRAGQWTEIGADARTVASEVRIIQRREEGRLEQRSLSVRVGPRYPLQYNYSSASIEDEWDSCAIDYVDDLFDASLRYTQGTFRKRWSVRGQAPYAYVREMWGTAYVKCERRIFD</sequence>
<organism evidence="2 3">
    <name type="scientific">Robbsia betulipollinis</name>
    <dbReference type="NCBI Taxonomy" id="2981849"/>
    <lineage>
        <taxon>Bacteria</taxon>
        <taxon>Pseudomonadati</taxon>
        <taxon>Pseudomonadota</taxon>
        <taxon>Betaproteobacteria</taxon>
        <taxon>Burkholderiales</taxon>
        <taxon>Burkholderiaceae</taxon>
        <taxon>Robbsia</taxon>
    </lineage>
</organism>
<evidence type="ECO:0000256" key="1">
    <source>
        <dbReference type="SAM" id="Phobius"/>
    </source>
</evidence>
<keyword evidence="1" id="KW-0812">Transmembrane</keyword>
<comment type="caution">
    <text evidence="2">The sequence shown here is derived from an EMBL/GenBank/DDBJ whole genome shotgun (WGS) entry which is preliminary data.</text>
</comment>
<name>A0ABT3ZMT2_9BURK</name>
<evidence type="ECO:0000313" key="2">
    <source>
        <dbReference type="EMBL" id="MCY0387853.1"/>
    </source>
</evidence>
<feature type="transmembrane region" description="Helical" evidence="1">
    <location>
        <begin position="20"/>
        <end position="40"/>
    </location>
</feature>
<proteinExistence type="predicted"/>
<keyword evidence="3" id="KW-1185">Reference proteome</keyword>
<accession>A0ABT3ZMT2</accession>
<dbReference type="RefSeq" id="WP_267847563.1">
    <property type="nucleotide sequence ID" value="NZ_JAPMXC010000001.1"/>
</dbReference>
<dbReference type="Proteomes" id="UP001082899">
    <property type="component" value="Unassembled WGS sequence"/>
</dbReference>
<gene>
    <name evidence="2" type="ORF">OVY01_11525</name>
</gene>
<reference evidence="2" key="1">
    <citation type="submission" date="2022-11" db="EMBL/GenBank/DDBJ databases">
        <title>Robbsia betulipollinis sp. nov., isolated from pollen of birch (Betula pendula).</title>
        <authorList>
            <person name="Shi H."/>
            <person name="Ambika Manirajan B."/>
            <person name="Ratering S."/>
            <person name="Geissler-Plaum R."/>
            <person name="Schnell S."/>
        </authorList>
    </citation>
    <scope>NUCLEOTIDE SEQUENCE</scope>
    <source>
        <strain evidence="2">Bb-Pol-6</strain>
    </source>
</reference>
<keyword evidence="1" id="KW-1133">Transmembrane helix</keyword>
<keyword evidence="1" id="KW-0472">Membrane</keyword>
<evidence type="ECO:0000313" key="3">
    <source>
        <dbReference type="Proteomes" id="UP001082899"/>
    </source>
</evidence>
<protein>
    <submittedName>
        <fullName evidence="2">Uncharacterized protein</fullName>
    </submittedName>
</protein>
<dbReference type="EMBL" id="JAPMXC010000001">
    <property type="protein sequence ID" value="MCY0387853.1"/>
    <property type="molecule type" value="Genomic_DNA"/>
</dbReference>